<sequence length="816" mass="90642">MSGTVVAETVYGNTTTEESHVMSEKVQSLAATVYKEFEKVIKRYDEDVVKDLMPLVVGILETLDAAFTEKQELDVEIELLREDNEQLLTQYEREKQLRKGAEQKYLETEDNVEGMKKELEDKIETLESIVRMSEIKSKNTADHVTRLEEKESESKNEYNKLHERYTELFRTHMDYMERTKILMGTDKLSDLTGLSPRITKGNFSLPGLRPVSVAFGNTMEFSNRSDASPTTLGPTTPQSVSTTNLRNELDAETPKKGDKEQITDSIDVTEKATGTKAQNSSEAPPSVPESALTKDSKSSDHLTVKAEASSKSVIDNVSSHSVKADELKEGTQNIESSTPPVVLRRKKSSTDDESLEYNYEPERSVSELNQTLATIKATTPELSESHDSATPQDSVSKRKSVRNDESIFEELSGMEMDFGADITGRPVNPGDYASTESDLEREEEEEEDEDRENDKDSVGDNFFGMGKELENLILENTELLATKNALNIVKDDLIAKVDELSSEQEILREEINSLQAVKTKLQQKISQLEDELKKTKEENEQKDKGQEKEGDEDDVPMAQRKRFTRVEMARVLMERNQYKERLMELQEAVRWTEMIRASREHPNELQGKKKSSVWNFFSELVAPSAPNPTPSKTQPPKEIPARHQNVIQAVLNPSSHYTSHHSASSYVLPEDSYRDGHIPSASLLPSPTTDSLKSLGSITLLPPPKSPPVPSSSVPLPVSLVLPSTLPSLPPTPSGIPAPSLLSTFPLCLASEDAPTQTTATKVFHSSSAISPDTSIKPKSGFGLSNLSQSASTLPMKNSATLPGIHEEPAHEVKHL</sequence>
<evidence type="ECO:0000259" key="8">
    <source>
        <dbReference type="PROSITE" id="PS51776"/>
    </source>
</evidence>
<feature type="compositionally biased region" description="Polar residues" evidence="7">
    <location>
        <begin position="366"/>
        <end position="394"/>
    </location>
</feature>
<evidence type="ECO:0000256" key="2">
    <source>
        <dbReference type="ARBA" id="ARBA00009866"/>
    </source>
</evidence>
<dbReference type="AlphaFoldDB" id="A0AAV3XWQ4"/>
<dbReference type="PANTHER" id="PTHR13886">
    <property type="entry name" value="JNK/SAPK-ASSOCIATED PROTEIN"/>
    <property type="match status" value="1"/>
</dbReference>
<dbReference type="Gene3D" id="1.20.5.1000">
    <property type="entry name" value="arf6 gtpase in complex with a specific effector, jip4"/>
    <property type="match status" value="1"/>
</dbReference>
<feature type="compositionally biased region" description="Basic and acidic residues" evidence="7">
    <location>
        <begin position="292"/>
        <end position="304"/>
    </location>
</feature>
<evidence type="ECO:0000256" key="7">
    <source>
        <dbReference type="SAM" id="MobiDB-lite"/>
    </source>
</evidence>
<organism evidence="10 11">
    <name type="scientific">Plakobranchus ocellatus</name>
    <dbReference type="NCBI Taxonomy" id="259542"/>
    <lineage>
        <taxon>Eukaryota</taxon>
        <taxon>Metazoa</taxon>
        <taxon>Spiralia</taxon>
        <taxon>Lophotrochozoa</taxon>
        <taxon>Mollusca</taxon>
        <taxon>Gastropoda</taxon>
        <taxon>Heterobranchia</taxon>
        <taxon>Euthyneura</taxon>
        <taxon>Panpulmonata</taxon>
        <taxon>Sacoglossa</taxon>
        <taxon>Placobranchoidea</taxon>
        <taxon>Plakobranchidae</taxon>
        <taxon>Plakobranchus</taxon>
    </lineage>
</organism>
<feature type="region of interest" description="Disordered" evidence="7">
    <location>
        <begin position="419"/>
        <end position="461"/>
    </location>
</feature>
<dbReference type="EMBL" id="BLXT01000663">
    <property type="protein sequence ID" value="GFN79415.1"/>
    <property type="molecule type" value="Genomic_DNA"/>
</dbReference>
<feature type="compositionally biased region" description="Polar residues" evidence="7">
    <location>
        <begin position="330"/>
        <end position="339"/>
    </location>
</feature>
<feature type="compositionally biased region" description="Acidic residues" evidence="7">
    <location>
        <begin position="437"/>
        <end position="451"/>
    </location>
</feature>
<evidence type="ECO:0000313" key="11">
    <source>
        <dbReference type="Proteomes" id="UP000735302"/>
    </source>
</evidence>
<dbReference type="Pfam" id="PF16471">
    <property type="entry name" value="JIP_LZII"/>
    <property type="match status" value="1"/>
</dbReference>
<dbReference type="InterPro" id="IPR034743">
    <property type="entry name" value="RH1"/>
</dbReference>
<dbReference type="PROSITE" id="PS51777">
    <property type="entry name" value="RH2"/>
    <property type="match status" value="1"/>
</dbReference>
<proteinExistence type="inferred from homology"/>
<feature type="domain" description="RH2" evidence="9">
    <location>
        <begin position="560"/>
        <end position="638"/>
    </location>
</feature>
<dbReference type="Proteomes" id="UP000735302">
    <property type="component" value="Unassembled WGS sequence"/>
</dbReference>
<dbReference type="FunFam" id="1.20.58.1770:FF:000001">
    <property type="entry name" value="C-Jun-amino-terminal kinase-interacting protein 3 isoform X1"/>
    <property type="match status" value="1"/>
</dbReference>
<evidence type="ECO:0000313" key="10">
    <source>
        <dbReference type="EMBL" id="GFN79415.1"/>
    </source>
</evidence>
<dbReference type="GO" id="GO:0019894">
    <property type="term" value="F:kinesin binding"/>
    <property type="evidence" value="ECO:0007669"/>
    <property type="project" value="TreeGrafter"/>
</dbReference>
<dbReference type="InterPro" id="IPR039911">
    <property type="entry name" value="JIP3/JIP4"/>
</dbReference>
<evidence type="ECO:0000256" key="6">
    <source>
        <dbReference type="SAM" id="Coils"/>
    </source>
</evidence>
<feature type="compositionally biased region" description="Low complexity" evidence="7">
    <location>
        <begin position="280"/>
        <end position="291"/>
    </location>
</feature>
<keyword evidence="11" id="KW-1185">Reference proteome</keyword>
<comment type="subcellular location">
    <subcellularLocation>
        <location evidence="1">Cytoplasm</location>
        <location evidence="1">Perinuclear region</location>
    </subcellularLocation>
</comment>
<keyword evidence="10" id="KW-0418">Kinase</keyword>
<evidence type="ECO:0000256" key="1">
    <source>
        <dbReference type="ARBA" id="ARBA00004556"/>
    </source>
</evidence>
<dbReference type="PROSITE" id="PS51776">
    <property type="entry name" value="RH1"/>
    <property type="match status" value="1"/>
</dbReference>
<feature type="compositionally biased region" description="Basic and acidic residues" evidence="7">
    <location>
        <begin position="532"/>
        <end position="548"/>
    </location>
</feature>
<dbReference type="GO" id="GO:0030159">
    <property type="term" value="F:signaling receptor complex adaptor activity"/>
    <property type="evidence" value="ECO:0007669"/>
    <property type="project" value="TreeGrafter"/>
</dbReference>
<feature type="compositionally biased region" description="Polar residues" evidence="7">
    <location>
        <begin position="309"/>
        <end position="321"/>
    </location>
</feature>
<evidence type="ECO:0000256" key="3">
    <source>
        <dbReference type="ARBA" id="ARBA00022490"/>
    </source>
</evidence>
<keyword evidence="3" id="KW-0963">Cytoplasm</keyword>
<evidence type="ECO:0000259" key="9">
    <source>
        <dbReference type="PROSITE" id="PS51777"/>
    </source>
</evidence>
<keyword evidence="4" id="KW-0597">Phosphoprotein</keyword>
<feature type="domain" description="RH1" evidence="8">
    <location>
        <begin position="9"/>
        <end position="97"/>
    </location>
</feature>
<dbReference type="FunFam" id="1.20.5.1000:FF:000001">
    <property type="entry name" value="C-Jun-amino-terminal kinase-interacting protein 3 isoform X2"/>
    <property type="match status" value="1"/>
</dbReference>
<dbReference type="GO" id="GO:0016301">
    <property type="term" value="F:kinase activity"/>
    <property type="evidence" value="ECO:0007669"/>
    <property type="project" value="UniProtKB-KW"/>
</dbReference>
<keyword evidence="10" id="KW-0808">Transferase</keyword>
<reference evidence="10 11" key="1">
    <citation type="journal article" date="2021" name="Elife">
        <title>Chloroplast acquisition without the gene transfer in kleptoplastic sea slugs, Plakobranchus ocellatus.</title>
        <authorList>
            <person name="Maeda T."/>
            <person name="Takahashi S."/>
            <person name="Yoshida T."/>
            <person name="Shimamura S."/>
            <person name="Takaki Y."/>
            <person name="Nagai Y."/>
            <person name="Toyoda A."/>
            <person name="Suzuki Y."/>
            <person name="Arimoto A."/>
            <person name="Ishii H."/>
            <person name="Satoh N."/>
            <person name="Nishiyama T."/>
            <person name="Hasebe M."/>
            <person name="Maruyama T."/>
            <person name="Minagawa J."/>
            <person name="Obokata J."/>
            <person name="Shigenobu S."/>
        </authorList>
    </citation>
    <scope>NUCLEOTIDE SEQUENCE [LARGE SCALE GENOMIC DNA]</scope>
</reference>
<dbReference type="GO" id="GO:0008432">
    <property type="term" value="F:JUN kinase binding"/>
    <property type="evidence" value="ECO:0007669"/>
    <property type="project" value="TreeGrafter"/>
</dbReference>
<comment type="similarity">
    <text evidence="2">Belongs to the JIP scaffold family.</text>
</comment>
<feature type="region of interest" description="Disordered" evidence="7">
    <location>
        <begin position="221"/>
        <end position="403"/>
    </location>
</feature>
<accession>A0AAV3XWQ4</accession>
<dbReference type="InterPro" id="IPR034744">
    <property type="entry name" value="RH2"/>
</dbReference>
<protein>
    <submittedName>
        <fullName evidence="10">C-jun-amino-terminal kinase-interacting protein 4</fullName>
    </submittedName>
</protein>
<feature type="compositionally biased region" description="Basic and acidic residues" evidence="7">
    <location>
        <begin position="247"/>
        <end position="262"/>
    </location>
</feature>
<keyword evidence="5 6" id="KW-0175">Coiled coil</keyword>
<comment type="caution">
    <text evidence="10">The sequence shown here is derived from an EMBL/GenBank/DDBJ whole genome shotgun (WGS) entry which is preliminary data.</text>
</comment>
<evidence type="ECO:0000256" key="4">
    <source>
        <dbReference type="ARBA" id="ARBA00022553"/>
    </source>
</evidence>
<dbReference type="Gene3D" id="1.20.58.1770">
    <property type="match status" value="1"/>
</dbReference>
<gene>
    <name evidence="10" type="ORF">PoB_000592100</name>
</gene>
<name>A0AAV3XWQ4_9GAST</name>
<dbReference type="GO" id="GO:0016192">
    <property type="term" value="P:vesicle-mediated transport"/>
    <property type="evidence" value="ECO:0007669"/>
    <property type="project" value="TreeGrafter"/>
</dbReference>
<dbReference type="PANTHER" id="PTHR13886:SF4">
    <property type="entry name" value="JNK-INTERACTING PROTEIN 3"/>
    <property type="match status" value="1"/>
</dbReference>
<evidence type="ECO:0000256" key="5">
    <source>
        <dbReference type="ARBA" id="ARBA00023054"/>
    </source>
</evidence>
<feature type="coiled-coil region" evidence="6">
    <location>
        <begin position="63"/>
        <end position="164"/>
    </location>
</feature>
<feature type="compositionally biased region" description="Polar residues" evidence="7">
    <location>
        <begin position="221"/>
        <end position="246"/>
    </location>
</feature>
<dbReference type="InterPro" id="IPR032486">
    <property type="entry name" value="JIP_LZII"/>
</dbReference>
<dbReference type="Pfam" id="PF09744">
    <property type="entry name" value="RH1"/>
    <property type="match status" value="1"/>
</dbReference>
<dbReference type="GO" id="GO:0005078">
    <property type="term" value="F:MAP-kinase scaffold activity"/>
    <property type="evidence" value="ECO:0007669"/>
    <property type="project" value="InterPro"/>
</dbReference>
<dbReference type="GO" id="GO:0048471">
    <property type="term" value="C:perinuclear region of cytoplasm"/>
    <property type="evidence" value="ECO:0007669"/>
    <property type="project" value="UniProtKB-SubCell"/>
</dbReference>
<feature type="region of interest" description="Disordered" evidence="7">
    <location>
        <begin position="532"/>
        <end position="559"/>
    </location>
</feature>